<dbReference type="AlphaFoldDB" id="A0A1B6MR46"/>
<name>A0A1B6MR46_9HEMI</name>
<dbReference type="SMART" id="SM00587">
    <property type="entry name" value="CHK"/>
    <property type="match status" value="1"/>
</dbReference>
<dbReference type="InterPro" id="IPR011009">
    <property type="entry name" value="Kinase-like_dom_sf"/>
</dbReference>
<dbReference type="InterPro" id="IPR015897">
    <property type="entry name" value="CHK_kinase-like"/>
</dbReference>
<feature type="non-terminal residue" evidence="2">
    <location>
        <position position="1"/>
    </location>
</feature>
<evidence type="ECO:0000313" key="2">
    <source>
        <dbReference type="EMBL" id="JAT38373.1"/>
    </source>
</evidence>
<dbReference type="InterPro" id="IPR004119">
    <property type="entry name" value="EcKL"/>
</dbReference>
<organism evidence="2">
    <name type="scientific">Graphocephala atropunctata</name>
    <dbReference type="NCBI Taxonomy" id="36148"/>
    <lineage>
        <taxon>Eukaryota</taxon>
        <taxon>Metazoa</taxon>
        <taxon>Ecdysozoa</taxon>
        <taxon>Arthropoda</taxon>
        <taxon>Hexapoda</taxon>
        <taxon>Insecta</taxon>
        <taxon>Pterygota</taxon>
        <taxon>Neoptera</taxon>
        <taxon>Paraneoptera</taxon>
        <taxon>Hemiptera</taxon>
        <taxon>Auchenorrhyncha</taxon>
        <taxon>Membracoidea</taxon>
        <taxon>Cicadellidae</taxon>
        <taxon>Cicadellinae</taxon>
        <taxon>Cicadellini</taxon>
        <taxon>Graphocephala</taxon>
    </lineage>
</organism>
<dbReference type="EMBL" id="GEBQ01001604">
    <property type="protein sequence ID" value="JAT38373.1"/>
    <property type="molecule type" value="Transcribed_RNA"/>
</dbReference>
<protein>
    <recommendedName>
        <fullName evidence="1">CHK kinase-like domain-containing protein</fullName>
    </recommendedName>
</protein>
<reference evidence="2" key="1">
    <citation type="submission" date="2015-11" db="EMBL/GenBank/DDBJ databases">
        <title>De novo transcriptome assembly of four potential Pierce s Disease insect vectors from Arizona vineyards.</title>
        <authorList>
            <person name="Tassone E.E."/>
        </authorList>
    </citation>
    <scope>NUCLEOTIDE SEQUENCE</scope>
</reference>
<dbReference type="Pfam" id="PF02958">
    <property type="entry name" value="EcKL"/>
    <property type="match status" value="1"/>
</dbReference>
<dbReference type="SUPFAM" id="SSF56112">
    <property type="entry name" value="Protein kinase-like (PK-like)"/>
    <property type="match status" value="1"/>
</dbReference>
<accession>A0A1B6MR46</accession>
<sequence length="324" mass="37522">KDIMFCEGTFYREFMPEAEKASGFSFAPKSFASPNITTVILEDLGEQGFVTPNKSTTLDFEHCYLVVMALASLHASSFVINKECPQLLDCIGKEKWFGNHIPHTEMFKNMIKNGLNIIGSIMSRTYGHQKYKKLMKHCSENLWDMVVDVRSKFGGGFNVLNHGDPWMLNMMFKYVNGLPSEIKLLDYQFVHYGSPANDLVYFIWTSASHEVRRDRLEDLYHLYLDTLNNKLEELGCTESLSYKSLKADIDRLSPLALYAVGVLYPFMHSEKIMDFGVFHKEWNEEKGRRAFDKFFDQKYLEHDLSKLLDQLESEGIFECLASFY</sequence>
<dbReference type="Gene3D" id="3.90.1200.10">
    <property type="match status" value="1"/>
</dbReference>
<dbReference type="PANTHER" id="PTHR11012:SF56">
    <property type="entry name" value="CHK KINASE-LIKE DOMAIN-CONTAINING PROTEIN-RELATED"/>
    <property type="match status" value="1"/>
</dbReference>
<proteinExistence type="predicted"/>
<dbReference type="PANTHER" id="PTHR11012">
    <property type="entry name" value="PROTEIN KINASE-LIKE DOMAIN-CONTAINING"/>
    <property type="match status" value="1"/>
</dbReference>
<evidence type="ECO:0000259" key="1">
    <source>
        <dbReference type="SMART" id="SM00587"/>
    </source>
</evidence>
<feature type="domain" description="CHK kinase-like" evidence="1">
    <location>
        <begin position="39"/>
        <end position="233"/>
    </location>
</feature>
<gene>
    <name evidence="2" type="ORF">g.19120</name>
</gene>